<evidence type="ECO:0000313" key="7">
    <source>
        <dbReference type="Proteomes" id="UP000198711"/>
    </source>
</evidence>
<dbReference type="AlphaFoldDB" id="A0A8X8IFZ3"/>
<evidence type="ECO:0000256" key="4">
    <source>
        <dbReference type="ARBA" id="ARBA00023136"/>
    </source>
</evidence>
<dbReference type="Gene3D" id="1.20.1280.290">
    <property type="match status" value="1"/>
</dbReference>
<proteinExistence type="predicted"/>
<organism evidence="6 7">
    <name type="scientific">Hydrobacter penzbergensis</name>
    <dbReference type="NCBI Taxonomy" id="1235997"/>
    <lineage>
        <taxon>Bacteria</taxon>
        <taxon>Pseudomonadati</taxon>
        <taxon>Bacteroidota</taxon>
        <taxon>Chitinophagia</taxon>
        <taxon>Chitinophagales</taxon>
        <taxon>Chitinophagaceae</taxon>
        <taxon>Hydrobacter</taxon>
    </lineage>
</organism>
<protein>
    <submittedName>
        <fullName evidence="6">MtN3 and saliva related transmembrane protein</fullName>
    </submittedName>
</protein>
<keyword evidence="3 5" id="KW-1133">Transmembrane helix</keyword>
<dbReference type="RefSeq" id="WP_026773633.1">
    <property type="nucleotide sequence ID" value="NZ_FNNO01000006.1"/>
</dbReference>
<comment type="caution">
    <text evidence="6">The sequence shown here is derived from an EMBL/GenBank/DDBJ whole genome shotgun (WGS) entry which is preliminary data.</text>
</comment>
<dbReference type="GO" id="GO:0051119">
    <property type="term" value="F:sugar transmembrane transporter activity"/>
    <property type="evidence" value="ECO:0007669"/>
    <property type="project" value="InterPro"/>
</dbReference>
<gene>
    <name evidence="6" type="ORF">SAMN05444410_106200</name>
</gene>
<dbReference type="Pfam" id="PF04193">
    <property type="entry name" value="PQ-loop"/>
    <property type="match status" value="1"/>
</dbReference>
<evidence type="ECO:0000256" key="1">
    <source>
        <dbReference type="ARBA" id="ARBA00004141"/>
    </source>
</evidence>
<dbReference type="NCBIfam" id="NF037968">
    <property type="entry name" value="SemiSWEET_2"/>
    <property type="match status" value="1"/>
</dbReference>
<evidence type="ECO:0000313" key="6">
    <source>
        <dbReference type="EMBL" id="SDW87612.1"/>
    </source>
</evidence>
<feature type="transmembrane region" description="Helical" evidence="5">
    <location>
        <begin position="63"/>
        <end position="81"/>
    </location>
</feature>
<keyword evidence="7" id="KW-1185">Reference proteome</keyword>
<evidence type="ECO:0000256" key="3">
    <source>
        <dbReference type="ARBA" id="ARBA00022989"/>
    </source>
</evidence>
<dbReference type="GO" id="GO:0016020">
    <property type="term" value="C:membrane"/>
    <property type="evidence" value="ECO:0007669"/>
    <property type="project" value="UniProtKB-SubCell"/>
</dbReference>
<keyword evidence="4 5" id="KW-0472">Membrane</keyword>
<keyword evidence="2 5" id="KW-0812">Transmembrane</keyword>
<sequence>MNPITLLGLAAAFCTTVSFLPQAIKTIRTRDTSGISLSMYGLFTFGTLLWLLFGLFTSNIPVTAANGVTLIFALIILVYKIKYH</sequence>
<reference evidence="6 7" key="1">
    <citation type="submission" date="2016-10" db="EMBL/GenBank/DDBJ databases">
        <authorList>
            <person name="Varghese N."/>
            <person name="Submissions S."/>
        </authorList>
    </citation>
    <scope>NUCLEOTIDE SEQUENCE [LARGE SCALE GENOMIC DNA]</scope>
    <source>
        <strain evidence="6 7">DSM 25353</strain>
    </source>
</reference>
<evidence type="ECO:0000256" key="5">
    <source>
        <dbReference type="SAM" id="Phobius"/>
    </source>
</evidence>
<dbReference type="EMBL" id="FNNO01000006">
    <property type="protein sequence ID" value="SDW87612.1"/>
    <property type="molecule type" value="Genomic_DNA"/>
</dbReference>
<accession>A0A8X8IFZ3</accession>
<dbReference type="InterPro" id="IPR006603">
    <property type="entry name" value="PQ-loop_rpt"/>
</dbReference>
<dbReference type="InterPro" id="IPR047662">
    <property type="entry name" value="SemiSWEET"/>
</dbReference>
<comment type="subcellular location">
    <subcellularLocation>
        <location evidence="1">Membrane</location>
        <topology evidence="1">Multi-pass membrane protein</topology>
    </subcellularLocation>
</comment>
<feature type="transmembrane region" description="Helical" evidence="5">
    <location>
        <begin position="35"/>
        <end position="56"/>
    </location>
</feature>
<evidence type="ECO:0000256" key="2">
    <source>
        <dbReference type="ARBA" id="ARBA00022692"/>
    </source>
</evidence>
<name>A0A8X8IFZ3_9BACT</name>
<dbReference type="Proteomes" id="UP000198711">
    <property type="component" value="Unassembled WGS sequence"/>
</dbReference>